<sequence length="73" mass="8190">MPTASAKYVSPLDDPIWHKYKEAVGSHHPITTANLPSLLSQTFLPLSKLQIKNAYRKCAIVRGANAFYDQPFM</sequence>
<dbReference type="AlphaFoldDB" id="A0A815QRS5"/>
<evidence type="ECO:0000313" key="5">
    <source>
        <dbReference type="Proteomes" id="UP000663854"/>
    </source>
</evidence>
<protein>
    <submittedName>
        <fullName evidence="1">Uncharacterized protein</fullName>
    </submittedName>
</protein>
<keyword evidence="6" id="KW-1185">Reference proteome</keyword>
<gene>
    <name evidence="4" type="ORF">JBS370_LOCUS31635</name>
    <name evidence="3" type="ORF">JXQ802_LOCUS53590</name>
    <name evidence="1" type="ORF">PYM288_LOCUS37190</name>
    <name evidence="2" type="ORF">ZHD862_LOCUS36520</name>
</gene>
<dbReference type="Proteomes" id="UP000663864">
    <property type="component" value="Unassembled WGS sequence"/>
</dbReference>
<accession>A0A815QRS5</accession>
<dbReference type="Proteomes" id="UP000663870">
    <property type="component" value="Unassembled WGS sequence"/>
</dbReference>
<dbReference type="EMBL" id="CAJNOL010009525">
    <property type="protein sequence ID" value="CAF1643880.1"/>
    <property type="molecule type" value="Genomic_DNA"/>
</dbReference>
<reference evidence="1" key="1">
    <citation type="submission" date="2021-02" db="EMBL/GenBank/DDBJ databases">
        <authorList>
            <person name="Nowell W R."/>
        </authorList>
    </citation>
    <scope>NUCLEOTIDE SEQUENCE</scope>
</reference>
<comment type="caution">
    <text evidence="1">The sequence shown here is derived from an EMBL/GenBank/DDBJ whole genome shotgun (WGS) entry which is preliminary data.</text>
</comment>
<evidence type="ECO:0000313" key="1">
    <source>
        <dbReference type="EMBL" id="CAF1467071.1"/>
    </source>
</evidence>
<proteinExistence type="predicted"/>
<name>A0A815QRS5_9BILA</name>
<evidence type="ECO:0000313" key="2">
    <source>
        <dbReference type="EMBL" id="CAF1480040.1"/>
    </source>
</evidence>
<dbReference type="EMBL" id="CAJNOT010006002">
    <property type="protein sequence ID" value="CAF1480040.1"/>
    <property type="molecule type" value="Genomic_DNA"/>
</dbReference>
<evidence type="ECO:0000313" key="3">
    <source>
        <dbReference type="EMBL" id="CAF1643880.1"/>
    </source>
</evidence>
<dbReference type="Proteomes" id="UP000663836">
    <property type="component" value="Unassembled WGS sequence"/>
</dbReference>
<organism evidence="1 5">
    <name type="scientific">Rotaria sordida</name>
    <dbReference type="NCBI Taxonomy" id="392033"/>
    <lineage>
        <taxon>Eukaryota</taxon>
        <taxon>Metazoa</taxon>
        <taxon>Spiralia</taxon>
        <taxon>Gnathifera</taxon>
        <taxon>Rotifera</taxon>
        <taxon>Eurotatoria</taxon>
        <taxon>Bdelloidea</taxon>
        <taxon>Philodinida</taxon>
        <taxon>Philodinidae</taxon>
        <taxon>Rotaria</taxon>
    </lineage>
</organism>
<evidence type="ECO:0000313" key="4">
    <source>
        <dbReference type="EMBL" id="CAF4098803.1"/>
    </source>
</evidence>
<dbReference type="EMBL" id="CAJOBD010007917">
    <property type="protein sequence ID" value="CAF4098803.1"/>
    <property type="molecule type" value="Genomic_DNA"/>
</dbReference>
<evidence type="ECO:0000313" key="6">
    <source>
        <dbReference type="Proteomes" id="UP000663870"/>
    </source>
</evidence>
<dbReference type="Proteomes" id="UP000663854">
    <property type="component" value="Unassembled WGS sequence"/>
</dbReference>
<dbReference type="EMBL" id="CAJNOH010007855">
    <property type="protein sequence ID" value="CAF1467071.1"/>
    <property type="molecule type" value="Genomic_DNA"/>
</dbReference>